<evidence type="ECO:0000313" key="1">
    <source>
        <dbReference type="EMBL" id="PRY38429.1"/>
    </source>
</evidence>
<organism evidence="1 2">
    <name type="scientific">Spirosoma oryzae</name>
    <dbReference type="NCBI Taxonomy" id="1469603"/>
    <lineage>
        <taxon>Bacteria</taxon>
        <taxon>Pseudomonadati</taxon>
        <taxon>Bacteroidota</taxon>
        <taxon>Cytophagia</taxon>
        <taxon>Cytophagales</taxon>
        <taxon>Cytophagaceae</taxon>
        <taxon>Spirosoma</taxon>
    </lineage>
</organism>
<dbReference type="EMBL" id="PVTE01000009">
    <property type="protein sequence ID" value="PRY38429.1"/>
    <property type="molecule type" value="Genomic_DNA"/>
</dbReference>
<proteinExistence type="predicted"/>
<accession>A0A2T0SYG5</accession>
<reference evidence="1 2" key="1">
    <citation type="submission" date="2018-03" db="EMBL/GenBank/DDBJ databases">
        <title>Genomic Encyclopedia of Archaeal and Bacterial Type Strains, Phase II (KMG-II): from individual species to whole genera.</title>
        <authorList>
            <person name="Goeker M."/>
        </authorList>
    </citation>
    <scope>NUCLEOTIDE SEQUENCE [LARGE SCALE GENOMIC DNA]</scope>
    <source>
        <strain evidence="1 2">DSM 28354</strain>
    </source>
</reference>
<sequence>MTDQGHGGLPAYLDSLGFSDVRILANPNVPEDKMIVPSEWLDPKSTAIDDKD</sequence>
<dbReference type="Proteomes" id="UP000238375">
    <property type="component" value="Unassembled WGS sequence"/>
</dbReference>
<comment type="caution">
    <text evidence="1">The sequence shown here is derived from an EMBL/GenBank/DDBJ whole genome shotgun (WGS) entry which is preliminary data.</text>
</comment>
<dbReference type="AlphaFoldDB" id="A0A2T0SYG5"/>
<protein>
    <submittedName>
        <fullName evidence="1">Uncharacterized protein</fullName>
    </submittedName>
</protein>
<keyword evidence="2" id="KW-1185">Reference proteome</keyword>
<evidence type="ECO:0000313" key="2">
    <source>
        <dbReference type="Proteomes" id="UP000238375"/>
    </source>
</evidence>
<gene>
    <name evidence="1" type="ORF">CLV58_109156</name>
</gene>
<name>A0A2T0SYG5_9BACT</name>